<sequence>MVDIATFGSASWDVFMRSKNISAVRSKEFISEKGICFNLGSKIDIEEIFSFSGGGGTNTAATFALQGFKTVFCGMVGNDIPGQQVLEELKKKGIYALVPKTKEKPTNYSVVIKINTGDERTILVYRGASELLKKKDIEWEKIREAKWFYLAPLSGNLARITKDIVGFAHKNGIRISFNPGNSQLSLPKEELLKIIEKVDVLILNQEEASILTGLPYNKEKEIFRKIDDICPGIAIMTKGPEGLSVSDGKLLYSTGGTKEKIIDNTGAGDAFGSGFVSGFIRSNGDIEKSIQLGMANSVSCLKMWGAKEGLLRKGQPFKKAEIKKELCLGENCKCKI</sequence>
<name>A0A1G2EQ63_9BACT</name>
<gene>
    <name evidence="5" type="ORF">A2365_03495</name>
</gene>
<dbReference type="AlphaFoldDB" id="A0A1G2EQ63"/>
<evidence type="ECO:0000256" key="1">
    <source>
        <dbReference type="ARBA" id="ARBA00010688"/>
    </source>
</evidence>
<dbReference type="GO" id="GO:0006796">
    <property type="term" value="P:phosphate-containing compound metabolic process"/>
    <property type="evidence" value="ECO:0007669"/>
    <property type="project" value="UniProtKB-ARBA"/>
</dbReference>
<dbReference type="Gene3D" id="3.40.1190.20">
    <property type="match status" value="1"/>
</dbReference>
<dbReference type="PANTHER" id="PTHR10584:SF166">
    <property type="entry name" value="RIBOKINASE"/>
    <property type="match status" value="1"/>
</dbReference>
<dbReference type="GO" id="GO:0016301">
    <property type="term" value="F:kinase activity"/>
    <property type="evidence" value="ECO:0007669"/>
    <property type="project" value="UniProtKB-KW"/>
</dbReference>
<dbReference type="InterPro" id="IPR002173">
    <property type="entry name" value="Carboh/pur_kinase_PfkB_CS"/>
</dbReference>
<comment type="caution">
    <text evidence="5">The sequence shown here is derived from an EMBL/GenBank/DDBJ whole genome shotgun (WGS) entry which is preliminary data.</text>
</comment>
<evidence type="ECO:0000313" key="5">
    <source>
        <dbReference type="EMBL" id="OGZ27682.1"/>
    </source>
</evidence>
<dbReference type="Proteomes" id="UP000177740">
    <property type="component" value="Unassembled WGS sequence"/>
</dbReference>
<dbReference type="InterPro" id="IPR011611">
    <property type="entry name" value="PfkB_dom"/>
</dbReference>
<dbReference type="PRINTS" id="PR00990">
    <property type="entry name" value="RIBOKINASE"/>
</dbReference>
<dbReference type="PROSITE" id="PS00583">
    <property type="entry name" value="PFKB_KINASES_1"/>
    <property type="match status" value="1"/>
</dbReference>
<protein>
    <recommendedName>
        <fullName evidence="4">Carbohydrate kinase PfkB domain-containing protein</fullName>
    </recommendedName>
</protein>
<accession>A0A1G2EQ63</accession>
<feature type="domain" description="Carbohydrate kinase PfkB" evidence="4">
    <location>
        <begin position="51"/>
        <end position="295"/>
    </location>
</feature>
<evidence type="ECO:0000313" key="6">
    <source>
        <dbReference type="Proteomes" id="UP000177740"/>
    </source>
</evidence>
<dbReference type="SUPFAM" id="SSF53613">
    <property type="entry name" value="Ribokinase-like"/>
    <property type="match status" value="1"/>
</dbReference>
<keyword evidence="2" id="KW-0808">Transferase</keyword>
<keyword evidence="3" id="KW-0418">Kinase</keyword>
<evidence type="ECO:0000256" key="3">
    <source>
        <dbReference type="ARBA" id="ARBA00022777"/>
    </source>
</evidence>
<organism evidence="5 6">
    <name type="scientific">Candidatus Nealsonbacteria bacterium RIFOXYB1_FULL_40_15</name>
    <dbReference type="NCBI Taxonomy" id="1801677"/>
    <lineage>
        <taxon>Bacteria</taxon>
        <taxon>Candidatus Nealsoniibacteriota</taxon>
    </lineage>
</organism>
<dbReference type="InterPro" id="IPR002139">
    <property type="entry name" value="Ribo/fructo_kinase"/>
</dbReference>
<dbReference type="STRING" id="1801677.A2365_03495"/>
<proteinExistence type="inferred from homology"/>
<dbReference type="InterPro" id="IPR029056">
    <property type="entry name" value="Ribokinase-like"/>
</dbReference>
<dbReference type="CDD" id="cd01168">
    <property type="entry name" value="adenosine_kinase"/>
    <property type="match status" value="1"/>
</dbReference>
<reference evidence="5 6" key="1">
    <citation type="journal article" date="2016" name="Nat. Commun.">
        <title>Thousands of microbial genomes shed light on interconnected biogeochemical processes in an aquifer system.</title>
        <authorList>
            <person name="Anantharaman K."/>
            <person name="Brown C.T."/>
            <person name="Hug L.A."/>
            <person name="Sharon I."/>
            <person name="Castelle C.J."/>
            <person name="Probst A.J."/>
            <person name="Thomas B.C."/>
            <person name="Singh A."/>
            <person name="Wilkins M.J."/>
            <person name="Karaoz U."/>
            <person name="Brodie E.L."/>
            <person name="Williams K.H."/>
            <person name="Hubbard S.S."/>
            <person name="Banfield J.F."/>
        </authorList>
    </citation>
    <scope>NUCLEOTIDE SEQUENCE [LARGE SCALE GENOMIC DNA]</scope>
</reference>
<evidence type="ECO:0000259" key="4">
    <source>
        <dbReference type="Pfam" id="PF00294"/>
    </source>
</evidence>
<dbReference type="EMBL" id="MHMM01000004">
    <property type="protein sequence ID" value="OGZ27682.1"/>
    <property type="molecule type" value="Genomic_DNA"/>
</dbReference>
<dbReference type="PANTHER" id="PTHR10584">
    <property type="entry name" value="SUGAR KINASE"/>
    <property type="match status" value="1"/>
</dbReference>
<dbReference type="Pfam" id="PF00294">
    <property type="entry name" value="PfkB"/>
    <property type="match status" value="1"/>
</dbReference>
<comment type="similarity">
    <text evidence="1">Belongs to the carbohydrate kinase PfkB family.</text>
</comment>
<evidence type="ECO:0000256" key="2">
    <source>
        <dbReference type="ARBA" id="ARBA00022679"/>
    </source>
</evidence>